<protein>
    <submittedName>
        <fullName evidence="1">Uncharacterized protein</fullName>
    </submittedName>
</protein>
<accession>A0A0C3CM35</accession>
<dbReference type="AlphaFoldDB" id="A0A0C3CM35"/>
<reference evidence="1 2" key="1">
    <citation type="submission" date="2014-04" db="EMBL/GenBank/DDBJ databases">
        <authorList>
            <consortium name="DOE Joint Genome Institute"/>
            <person name="Kuo A."/>
            <person name="Gay G."/>
            <person name="Dore J."/>
            <person name="Kohler A."/>
            <person name="Nagy L.G."/>
            <person name="Floudas D."/>
            <person name="Copeland A."/>
            <person name="Barry K.W."/>
            <person name="Cichocki N."/>
            <person name="Veneault-Fourrey C."/>
            <person name="LaButti K."/>
            <person name="Lindquist E.A."/>
            <person name="Lipzen A."/>
            <person name="Lundell T."/>
            <person name="Morin E."/>
            <person name="Murat C."/>
            <person name="Sun H."/>
            <person name="Tunlid A."/>
            <person name="Henrissat B."/>
            <person name="Grigoriev I.V."/>
            <person name="Hibbett D.S."/>
            <person name="Martin F."/>
            <person name="Nordberg H.P."/>
            <person name="Cantor M.N."/>
            <person name="Hua S.X."/>
        </authorList>
    </citation>
    <scope>NUCLEOTIDE SEQUENCE [LARGE SCALE GENOMIC DNA]</scope>
    <source>
        <strain evidence="2">h7</strain>
    </source>
</reference>
<dbReference type="Proteomes" id="UP000053424">
    <property type="component" value="Unassembled WGS sequence"/>
</dbReference>
<gene>
    <name evidence="1" type="ORF">M413DRAFT_438896</name>
</gene>
<name>A0A0C3CM35_HEBCY</name>
<dbReference type="EMBL" id="KN831768">
    <property type="protein sequence ID" value="KIM49755.1"/>
    <property type="molecule type" value="Genomic_DNA"/>
</dbReference>
<dbReference type="HOGENOM" id="CLU_2558521_0_0_1"/>
<proteinExistence type="predicted"/>
<evidence type="ECO:0000313" key="1">
    <source>
        <dbReference type="EMBL" id="KIM49755.1"/>
    </source>
</evidence>
<organism evidence="1 2">
    <name type="scientific">Hebeloma cylindrosporum</name>
    <dbReference type="NCBI Taxonomy" id="76867"/>
    <lineage>
        <taxon>Eukaryota</taxon>
        <taxon>Fungi</taxon>
        <taxon>Dikarya</taxon>
        <taxon>Basidiomycota</taxon>
        <taxon>Agaricomycotina</taxon>
        <taxon>Agaricomycetes</taxon>
        <taxon>Agaricomycetidae</taxon>
        <taxon>Agaricales</taxon>
        <taxon>Agaricineae</taxon>
        <taxon>Hymenogastraceae</taxon>
        <taxon>Hebeloma</taxon>
    </lineage>
</organism>
<keyword evidence="2" id="KW-1185">Reference proteome</keyword>
<sequence>MDPSRPCPSDPLCVSWKLKLRRLGTFCLGGGEPMSNLDSFLSKEYRRSVAHGHTGFRRNFTTRMRMSRQSIVLLLAPPRGKC</sequence>
<evidence type="ECO:0000313" key="2">
    <source>
        <dbReference type="Proteomes" id="UP000053424"/>
    </source>
</evidence>
<reference evidence="2" key="2">
    <citation type="submission" date="2015-01" db="EMBL/GenBank/DDBJ databases">
        <title>Evolutionary Origins and Diversification of the Mycorrhizal Mutualists.</title>
        <authorList>
            <consortium name="DOE Joint Genome Institute"/>
            <consortium name="Mycorrhizal Genomics Consortium"/>
            <person name="Kohler A."/>
            <person name="Kuo A."/>
            <person name="Nagy L.G."/>
            <person name="Floudas D."/>
            <person name="Copeland A."/>
            <person name="Barry K.W."/>
            <person name="Cichocki N."/>
            <person name="Veneault-Fourrey C."/>
            <person name="LaButti K."/>
            <person name="Lindquist E.A."/>
            <person name="Lipzen A."/>
            <person name="Lundell T."/>
            <person name="Morin E."/>
            <person name="Murat C."/>
            <person name="Riley R."/>
            <person name="Ohm R."/>
            <person name="Sun H."/>
            <person name="Tunlid A."/>
            <person name="Henrissat B."/>
            <person name="Grigoriev I.V."/>
            <person name="Hibbett D.S."/>
            <person name="Martin F."/>
        </authorList>
    </citation>
    <scope>NUCLEOTIDE SEQUENCE [LARGE SCALE GENOMIC DNA]</scope>
    <source>
        <strain evidence="2">h7</strain>
    </source>
</reference>